<dbReference type="Proteomes" id="UP000324800">
    <property type="component" value="Unassembled WGS sequence"/>
</dbReference>
<dbReference type="AlphaFoldDB" id="A0A5J4VDH0"/>
<protein>
    <submittedName>
        <fullName evidence="1">Uncharacterized protein</fullName>
    </submittedName>
</protein>
<dbReference type="EMBL" id="SNRW01007848">
    <property type="protein sequence ID" value="KAA6380525.1"/>
    <property type="molecule type" value="Genomic_DNA"/>
</dbReference>
<proteinExistence type="predicted"/>
<reference evidence="1 2" key="1">
    <citation type="submission" date="2019-03" db="EMBL/GenBank/DDBJ databases">
        <title>Single cell metagenomics reveals metabolic interactions within the superorganism composed of flagellate Streblomastix strix and complex community of Bacteroidetes bacteria on its surface.</title>
        <authorList>
            <person name="Treitli S.C."/>
            <person name="Kolisko M."/>
            <person name="Husnik F."/>
            <person name="Keeling P."/>
            <person name="Hampl V."/>
        </authorList>
    </citation>
    <scope>NUCLEOTIDE SEQUENCE [LARGE SCALE GENOMIC DNA]</scope>
    <source>
        <strain evidence="1">ST1C</strain>
    </source>
</reference>
<gene>
    <name evidence="1" type="ORF">EZS28_023948</name>
</gene>
<evidence type="ECO:0000313" key="1">
    <source>
        <dbReference type="EMBL" id="KAA6380525.1"/>
    </source>
</evidence>
<evidence type="ECO:0000313" key="2">
    <source>
        <dbReference type="Proteomes" id="UP000324800"/>
    </source>
</evidence>
<dbReference type="OrthoDB" id="2897838at2759"/>
<accession>A0A5J4VDH0</accession>
<organism evidence="1 2">
    <name type="scientific">Streblomastix strix</name>
    <dbReference type="NCBI Taxonomy" id="222440"/>
    <lineage>
        <taxon>Eukaryota</taxon>
        <taxon>Metamonada</taxon>
        <taxon>Preaxostyla</taxon>
        <taxon>Oxymonadida</taxon>
        <taxon>Streblomastigidae</taxon>
        <taxon>Streblomastix</taxon>
    </lineage>
</organism>
<name>A0A5J4VDH0_9EUKA</name>
<comment type="caution">
    <text evidence="1">The sequence shown here is derived from an EMBL/GenBank/DDBJ whole genome shotgun (WGS) entry which is preliminary data.</text>
</comment>
<sequence length="143" mass="17335">MDVIILQAEQLYWKIEIRHKLGIMNSELDNLSRQLRSRNHIINLDITHLALSILNVNRNMDPYFMRNRRQNRVFVELQRIYRQQREMIFHSVEESWPLLHPSISLLIHMIRKVIDDHVQTAVIIELEMARTIRVQRTTVLLYR</sequence>